<dbReference type="InterPro" id="IPR001356">
    <property type="entry name" value="HD"/>
</dbReference>
<keyword evidence="2 5" id="KW-0238">DNA-binding</keyword>
<evidence type="ECO:0000259" key="8">
    <source>
        <dbReference type="PROSITE" id="PS50071"/>
    </source>
</evidence>
<evidence type="ECO:0000256" key="3">
    <source>
        <dbReference type="ARBA" id="ARBA00023155"/>
    </source>
</evidence>
<dbReference type="PROSITE" id="PS00027">
    <property type="entry name" value="HOMEOBOX_1"/>
    <property type="match status" value="1"/>
</dbReference>
<dbReference type="AlphaFoldDB" id="A0A9P6CF38"/>
<dbReference type="SMART" id="SM00389">
    <property type="entry name" value="HOX"/>
    <property type="match status" value="1"/>
</dbReference>
<evidence type="ECO:0000256" key="6">
    <source>
        <dbReference type="RuleBase" id="RU000682"/>
    </source>
</evidence>
<sequence length="467" mass="51943">MDAPYLADIRLTISSAERIKTMCKAKLPELPPTPSTSALLAPPTLVLPVPQSITTSLLKYGCSTTAARSLSDAFIWFAHEIRASYESIYQFAATSNTHSSHLSNKSQNLSSKIQHKYRNQLLIAKQRTISRVTAQSTKLKSRPVFNQEYVPLLEAYFMYNAYPSACDRAALAKKSMMTPRQIEVWFQNHRNRLKKEGVALRRLICDPLPLKLSIKSLEKAMPFYVIPEKEYTSSKSLSSDEGTDKGKTQSANDTAQFSHVSPPHAFPTKYSPLSDYEPFPDKGSQYKFPEPSWIRKPAQYLPRVQSSDVNSLVSEFAKLVITDSTLSGKPQKRSIDCRVRRPWVLATYTKLPLAPHPALIRTTNLSSLQGGQQMSCALRSSSPDKESSLFPEVVAGINPTRRRVARLPRRAPIYPSVAQRGSSPAVSDGSSRSFSSSTRTSSFTSLTSLPDGVTSEFPFKHHHNPGT</sequence>
<feature type="compositionally biased region" description="Polar residues" evidence="7">
    <location>
        <begin position="248"/>
        <end position="259"/>
    </location>
</feature>
<feature type="compositionally biased region" description="Low complexity" evidence="7">
    <location>
        <begin position="430"/>
        <end position="449"/>
    </location>
</feature>
<accession>A0A9P6CF38</accession>
<dbReference type="InterPro" id="IPR017970">
    <property type="entry name" value="Homeobox_CS"/>
</dbReference>
<dbReference type="Pfam" id="PF00046">
    <property type="entry name" value="Homeodomain"/>
    <property type="match status" value="1"/>
</dbReference>
<keyword evidence="4 5" id="KW-0539">Nucleus</keyword>
<protein>
    <recommendedName>
        <fullName evidence="8">Homeobox domain-containing protein</fullName>
    </recommendedName>
</protein>
<dbReference type="Proteomes" id="UP000807353">
    <property type="component" value="Unassembled WGS sequence"/>
</dbReference>
<feature type="region of interest" description="Disordered" evidence="7">
    <location>
        <begin position="415"/>
        <end position="467"/>
    </location>
</feature>
<feature type="region of interest" description="Disordered" evidence="7">
    <location>
        <begin position="234"/>
        <end position="265"/>
    </location>
</feature>
<comment type="caution">
    <text evidence="9">The sequence shown here is derived from an EMBL/GenBank/DDBJ whole genome shotgun (WGS) entry which is preliminary data.</text>
</comment>
<dbReference type="Gene3D" id="1.10.10.60">
    <property type="entry name" value="Homeodomain-like"/>
    <property type="match status" value="1"/>
</dbReference>
<evidence type="ECO:0000256" key="4">
    <source>
        <dbReference type="ARBA" id="ARBA00023242"/>
    </source>
</evidence>
<feature type="DNA-binding region" description="Homeobox" evidence="5">
    <location>
        <begin position="138"/>
        <end position="197"/>
    </location>
</feature>
<dbReference type="OrthoDB" id="6159439at2759"/>
<proteinExistence type="predicted"/>
<evidence type="ECO:0000256" key="7">
    <source>
        <dbReference type="SAM" id="MobiDB-lite"/>
    </source>
</evidence>
<name>A0A9P6CF38_9AGAR</name>
<organism evidence="9 10">
    <name type="scientific">Collybia nuda</name>
    <dbReference type="NCBI Taxonomy" id="64659"/>
    <lineage>
        <taxon>Eukaryota</taxon>
        <taxon>Fungi</taxon>
        <taxon>Dikarya</taxon>
        <taxon>Basidiomycota</taxon>
        <taxon>Agaricomycotina</taxon>
        <taxon>Agaricomycetes</taxon>
        <taxon>Agaricomycetidae</taxon>
        <taxon>Agaricales</taxon>
        <taxon>Tricholomatineae</taxon>
        <taxon>Clitocybaceae</taxon>
        <taxon>Collybia</taxon>
    </lineage>
</organism>
<evidence type="ECO:0000256" key="1">
    <source>
        <dbReference type="ARBA" id="ARBA00004123"/>
    </source>
</evidence>
<keyword evidence="3 5" id="KW-0371">Homeobox</keyword>
<evidence type="ECO:0000313" key="9">
    <source>
        <dbReference type="EMBL" id="KAF9459835.1"/>
    </source>
</evidence>
<dbReference type="GO" id="GO:0000978">
    <property type="term" value="F:RNA polymerase II cis-regulatory region sequence-specific DNA binding"/>
    <property type="evidence" value="ECO:0007669"/>
    <property type="project" value="TreeGrafter"/>
</dbReference>
<evidence type="ECO:0000256" key="2">
    <source>
        <dbReference type="ARBA" id="ARBA00023125"/>
    </source>
</evidence>
<gene>
    <name evidence="9" type="ORF">BDZ94DRAFT_1267472</name>
</gene>
<dbReference type="CDD" id="cd00086">
    <property type="entry name" value="homeodomain"/>
    <property type="match status" value="1"/>
</dbReference>
<comment type="subcellular location">
    <subcellularLocation>
        <location evidence="1 5 6">Nucleus</location>
    </subcellularLocation>
</comment>
<keyword evidence="10" id="KW-1185">Reference proteome</keyword>
<feature type="compositionally biased region" description="Polar residues" evidence="7">
    <location>
        <begin position="419"/>
        <end position="429"/>
    </location>
</feature>
<dbReference type="GO" id="GO:0005634">
    <property type="term" value="C:nucleus"/>
    <property type="evidence" value="ECO:0007669"/>
    <property type="project" value="UniProtKB-SubCell"/>
</dbReference>
<evidence type="ECO:0000313" key="10">
    <source>
        <dbReference type="Proteomes" id="UP000807353"/>
    </source>
</evidence>
<dbReference type="InterPro" id="IPR050394">
    <property type="entry name" value="Homeobox_NK-like"/>
</dbReference>
<dbReference type="SUPFAM" id="SSF46689">
    <property type="entry name" value="Homeodomain-like"/>
    <property type="match status" value="1"/>
</dbReference>
<reference evidence="9" key="1">
    <citation type="submission" date="2020-11" db="EMBL/GenBank/DDBJ databases">
        <authorList>
            <consortium name="DOE Joint Genome Institute"/>
            <person name="Ahrendt S."/>
            <person name="Riley R."/>
            <person name="Andreopoulos W."/>
            <person name="Labutti K."/>
            <person name="Pangilinan J."/>
            <person name="Ruiz-Duenas F.J."/>
            <person name="Barrasa J.M."/>
            <person name="Sanchez-Garcia M."/>
            <person name="Camarero S."/>
            <person name="Miyauchi S."/>
            <person name="Serrano A."/>
            <person name="Linde D."/>
            <person name="Babiker R."/>
            <person name="Drula E."/>
            <person name="Ayuso-Fernandez I."/>
            <person name="Pacheco R."/>
            <person name="Padilla G."/>
            <person name="Ferreira P."/>
            <person name="Barriuso J."/>
            <person name="Kellner H."/>
            <person name="Castanera R."/>
            <person name="Alfaro M."/>
            <person name="Ramirez L."/>
            <person name="Pisabarro A.G."/>
            <person name="Kuo A."/>
            <person name="Tritt A."/>
            <person name="Lipzen A."/>
            <person name="He G."/>
            <person name="Yan M."/>
            <person name="Ng V."/>
            <person name="Cullen D."/>
            <person name="Martin F."/>
            <person name="Rosso M.-N."/>
            <person name="Henrissat B."/>
            <person name="Hibbett D."/>
            <person name="Martinez A.T."/>
            <person name="Grigoriev I.V."/>
        </authorList>
    </citation>
    <scope>NUCLEOTIDE SEQUENCE</scope>
    <source>
        <strain evidence="9">CBS 247.69</strain>
    </source>
</reference>
<dbReference type="GO" id="GO:0000981">
    <property type="term" value="F:DNA-binding transcription factor activity, RNA polymerase II-specific"/>
    <property type="evidence" value="ECO:0007669"/>
    <property type="project" value="InterPro"/>
</dbReference>
<dbReference type="PROSITE" id="PS50071">
    <property type="entry name" value="HOMEOBOX_2"/>
    <property type="match status" value="1"/>
</dbReference>
<dbReference type="PANTHER" id="PTHR24340">
    <property type="entry name" value="HOMEOBOX PROTEIN NKX"/>
    <property type="match status" value="1"/>
</dbReference>
<dbReference type="EMBL" id="MU150310">
    <property type="protein sequence ID" value="KAF9459835.1"/>
    <property type="molecule type" value="Genomic_DNA"/>
</dbReference>
<evidence type="ECO:0000256" key="5">
    <source>
        <dbReference type="PROSITE-ProRule" id="PRU00108"/>
    </source>
</evidence>
<dbReference type="GO" id="GO:0030154">
    <property type="term" value="P:cell differentiation"/>
    <property type="evidence" value="ECO:0007669"/>
    <property type="project" value="TreeGrafter"/>
</dbReference>
<dbReference type="InterPro" id="IPR009057">
    <property type="entry name" value="Homeodomain-like_sf"/>
</dbReference>
<feature type="domain" description="Homeobox" evidence="8">
    <location>
        <begin position="136"/>
        <end position="196"/>
    </location>
</feature>